<name>F0BHT2_9XANT</name>
<dbReference type="Proteomes" id="UP000003299">
    <property type="component" value="Unassembled WGS sequence"/>
</dbReference>
<comment type="caution">
    <text evidence="1">The sequence shown here is derived from an EMBL/GenBank/DDBJ whole genome shotgun (WGS) entry which is preliminary data.</text>
</comment>
<organism evidence="1 2">
    <name type="scientific">Xanthomonas vesicatoria ATCC 35937</name>
    <dbReference type="NCBI Taxonomy" id="925775"/>
    <lineage>
        <taxon>Bacteria</taxon>
        <taxon>Pseudomonadati</taxon>
        <taxon>Pseudomonadota</taxon>
        <taxon>Gammaproteobacteria</taxon>
        <taxon>Lysobacterales</taxon>
        <taxon>Lysobacteraceae</taxon>
        <taxon>Xanthomonas</taxon>
    </lineage>
</organism>
<gene>
    <name evidence="1" type="ORF">XVE_3831</name>
</gene>
<protein>
    <submittedName>
        <fullName evidence="1">Uncharacterized protein</fullName>
    </submittedName>
</protein>
<dbReference type="eggNOG" id="ENOG50339N1">
    <property type="taxonomic scope" value="Bacteria"/>
</dbReference>
<reference evidence="1 2" key="1">
    <citation type="journal article" date="2011" name="BMC Genomics">
        <title>Comparative genomics reveals diversity among xanthomonads infecting tomato and pepper.</title>
        <authorList>
            <person name="Potnis N."/>
            <person name="Krasileva K."/>
            <person name="Chow V."/>
            <person name="Almeida N.F."/>
            <person name="Patil P.B."/>
            <person name="Ryan R.P."/>
            <person name="Sharlach M."/>
            <person name="Behlau F."/>
            <person name="Dow J.M."/>
            <person name="Momol M.T."/>
            <person name="White F.F."/>
            <person name="Preston J.F."/>
            <person name="Vinatzer B.A."/>
            <person name="Koebnik R."/>
            <person name="Setubal J.C."/>
            <person name="Norman D.J."/>
            <person name="Staskawicz B.J."/>
            <person name="Jones J.B."/>
        </authorList>
    </citation>
    <scope>NUCLEOTIDE SEQUENCE [LARGE SCALE GENOMIC DNA]</scope>
    <source>
        <strain evidence="1 2">ATCC 35937</strain>
    </source>
</reference>
<proteinExistence type="predicted"/>
<evidence type="ECO:0000313" key="1">
    <source>
        <dbReference type="EMBL" id="EGD07966.1"/>
    </source>
</evidence>
<evidence type="ECO:0000313" key="2">
    <source>
        <dbReference type="Proteomes" id="UP000003299"/>
    </source>
</evidence>
<accession>F0BHT2</accession>
<dbReference type="EMBL" id="AEQV01000163">
    <property type="protein sequence ID" value="EGD07966.1"/>
    <property type="molecule type" value="Genomic_DNA"/>
</dbReference>
<dbReference type="KEGG" id="xve:BJD12_23195"/>
<sequence>MLGPQSAGRRARSKSMGTNAAIEKTQPPPLRQATVLVPAAKMPEFTKRLEALNTKAAKFGLDALTVELAHVTPYLQQRQVRAAGEEVTLVPWTTSAPLPADAVGLIDMHSLLLRFPLVKLGDWHVVAQLDATPAAGALVFAVTDGAADRAEAARRRDHPMHCEHCHTARARKQIYLLRNSSTGTYQQVGSTCLQDFTGIDPARALFLAKLADFERYADALGDQAAAGVAGAVATLDYLARVLFLCESSSFIPVGKARELRIDATYLQATELSEAHRRNPAAGRAFAAARERLRAEAAAMVAWFAGREPKDDFEANVKAVLASDTIKVDARHLAIAAAAVPTYQRHQSAAQQLLRAARSAHVAAEGDKLERPLRVYQVETFDTHYGPQERLSLIDDEGNCFTWRTAAAPAELVSRANRERRFDAGFKIKKHITSQGTAITEISHVRVKRWLP</sequence>
<dbReference type="AlphaFoldDB" id="F0BHT2"/>